<sequence length="262" mass="27792">MTSNLARKVFTITAGASGMGKATSRLLAQRGAAVVCIGDFNDKNFVSVKKEIAESNPNTEVVTTKLDVSEPSQVKSWIDSVLAMFGRLDGSANIAGVPQASNARQKPTILEETDEAWRRTMAVNIDGIMYCTREQVRGMVSLPVEPSGRAIVNVASLASMMHTPDTYAYGASKRACASFSSSVAKDVLGFGIRVNTVSPGATLTPMMAQFFPDGTSEEAIKGLGMYMIEPEDIARAIVYLLSEESDKISGVNLAVGAGHSLA</sequence>
<dbReference type="FunFam" id="3.40.50.720:FF:000084">
    <property type="entry name" value="Short-chain dehydrogenase reductase"/>
    <property type="match status" value="1"/>
</dbReference>
<dbReference type="PRINTS" id="PR00081">
    <property type="entry name" value="GDHRDH"/>
</dbReference>
<evidence type="ECO:0000313" key="6">
    <source>
        <dbReference type="RefSeq" id="XP_033570052.1"/>
    </source>
</evidence>
<dbReference type="AlphaFoldDB" id="A0A6A6Y3J4"/>
<evidence type="ECO:0000313" key="4">
    <source>
        <dbReference type="EMBL" id="KAF2803088.1"/>
    </source>
</evidence>
<dbReference type="CDD" id="cd05233">
    <property type="entry name" value="SDR_c"/>
    <property type="match status" value="1"/>
</dbReference>
<dbReference type="PANTHER" id="PTHR43180">
    <property type="entry name" value="3-OXOACYL-(ACYL-CARRIER-PROTEIN) REDUCTASE (AFU_ORTHOLOGUE AFUA_6G11210)"/>
    <property type="match status" value="1"/>
</dbReference>
<dbReference type="RefSeq" id="XP_033570052.1">
    <property type="nucleotide sequence ID" value="XM_033718351.1"/>
</dbReference>
<dbReference type="PRINTS" id="PR00080">
    <property type="entry name" value="SDRFAMILY"/>
</dbReference>
<organism evidence="4">
    <name type="scientific">Mytilinidion resinicola</name>
    <dbReference type="NCBI Taxonomy" id="574789"/>
    <lineage>
        <taxon>Eukaryota</taxon>
        <taxon>Fungi</taxon>
        <taxon>Dikarya</taxon>
        <taxon>Ascomycota</taxon>
        <taxon>Pezizomycotina</taxon>
        <taxon>Dothideomycetes</taxon>
        <taxon>Pleosporomycetidae</taxon>
        <taxon>Mytilinidiales</taxon>
        <taxon>Mytilinidiaceae</taxon>
        <taxon>Mytilinidion</taxon>
    </lineage>
</organism>
<dbReference type="GeneID" id="54459244"/>
<keyword evidence="3" id="KW-0560">Oxidoreductase</keyword>
<proteinExistence type="inferred from homology"/>
<dbReference type="InterPro" id="IPR036291">
    <property type="entry name" value="NAD(P)-bd_dom_sf"/>
</dbReference>
<protein>
    <submittedName>
        <fullName evidence="4 6">NAD(P)-binding protein</fullName>
    </submittedName>
</protein>
<evidence type="ECO:0000256" key="3">
    <source>
        <dbReference type="ARBA" id="ARBA00023002"/>
    </source>
</evidence>
<evidence type="ECO:0000313" key="5">
    <source>
        <dbReference type="Proteomes" id="UP000504636"/>
    </source>
</evidence>
<keyword evidence="2" id="KW-0521">NADP</keyword>
<dbReference type="Proteomes" id="UP000504636">
    <property type="component" value="Unplaced"/>
</dbReference>
<name>A0A6A6Y3J4_9PEZI</name>
<dbReference type="Gene3D" id="3.40.50.720">
    <property type="entry name" value="NAD(P)-binding Rossmann-like Domain"/>
    <property type="match status" value="1"/>
</dbReference>
<dbReference type="Pfam" id="PF13561">
    <property type="entry name" value="adh_short_C2"/>
    <property type="match status" value="1"/>
</dbReference>
<dbReference type="GO" id="GO:0016491">
    <property type="term" value="F:oxidoreductase activity"/>
    <property type="evidence" value="ECO:0007669"/>
    <property type="project" value="UniProtKB-KW"/>
</dbReference>
<evidence type="ECO:0000256" key="1">
    <source>
        <dbReference type="ARBA" id="ARBA00006484"/>
    </source>
</evidence>
<dbReference type="SUPFAM" id="SSF51735">
    <property type="entry name" value="NAD(P)-binding Rossmann-fold domains"/>
    <property type="match status" value="1"/>
</dbReference>
<reference evidence="6" key="2">
    <citation type="submission" date="2020-04" db="EMBL/GenBank/DDBJ databases">
        <authorList>
            <consortium name="NCBI Genome Project"/>
        </authorList>
    </citation>
    <scope>NUCLEOTIDE SEQUENCE</scope>
    <source>
        <strain evidence="6">CBS 304.34</strain>
    </source>
</reference>
<comment type="similarity">
    <text evidence="1">Belongs to the short-chain dehydrogenases/reductases (SDR) family.</text>
</comment>
<accession>A0A6A6Y3J4</accession>
<reference evidence="6" key="3">
    <citation type="submission" date="2025-04" db="UniProtKB">
        <authorList>
            <consortium name="RefSeq"/>
        </authorList>
    </citation>
    <scope>IDENTIFICATION</scope>
    <source>
        <strain evidence="6">CBS 304.34</strain>
    </source>
</reference>
<reference evidence="4 6" key="1">
    <citation type="journal article" date="2020" name="Stud. Mycol.">
        <title>101 Dothideomycetes genomes: a test case for predicting lifestyles and emergence of pathogens.</title>
        <authorList>
            <person name="Haridas S."/>
            <person name="Albert R."/>
            <person name="Binder M."/>
            <person name="Bloem J."/>
            <person name="Labutti K."/>
            <person name="Salamov A."/>
            <person name="Andreopoulos B."/>
            <person name="Baker S."/>
            <person name="Barry K."/>
            <person name="Bills G."/>
            <person name="Bluhm B."/>
            <person name="Cannon C."/>
            <person name="Castanera R."/>
            <person name="Culley D."/>
            <person name="Daum C."/>
            <person name="Ezra D."/>
            <person name="Gonzalez J."/>
            <person name="Henrissat B."/>
            <person name="Kuo A."/>
            <person name="Liang C."/>
            <person name="Lipzen A."/>
            <person name="Lutzoni F."/>
            <person name="Magnuson J."/>
            <person name="Mondo S."/>
            <person name="Nolan M."/>
            <person name="Ohm R."/>
            <person name="Pangilinan J."/>
            <person name="Park H.-J."/>
            <person name="Ramirez L."/>
            <person name="Alfaro M."/>
            <person name="Sun H."/>
            <person name="Tritt A."/>
            <person name="Yoshinaga Y."/>
            <person name="Zwiers L.-H."/>
            <person name="Turgeon B."/>
            <person name="Goodwin S."/>
            <person name="Spatafora J."/>
            <person name="Crous P."/>
            <person name="Grigoriev I."/>
        </authorList>
    </citation>
    <scope>NUCLEOTIDE SEQUENCE</scope>
    <source>
        <strain evidence="4 6">CBS 304.34</strain>
    </source>
</reference>
<dbReference type="PANTHER" id="PTHR43180:SF63">
    <property type="entry name" value="DEHYDROGENASE_REDUCTASE FAMILY PROTEIN, PUTATIVE (AFU_ORTHOLOGUE AFUA_6G03520)-RELATED"/>
    <property type="match status" value="1"/>
</dbReference>
<dbReference type="OrthoDB" id="1669814at2759"/>
<gene>
    <name evidence="4 6" type="ORF">BDZ99DRAFT_453855</name>
</gene>
<evidence type="ECO:0000256" key="2">
    <source>
        <dbReference type="ARBA" id="ARBA00022857"/>
    </source>
</evidence>
<dbReference type="EMBL" id="MU003719">
    <property type="protein sequence ID" value="KAF2803088.1"/>
    <property type="molecule type" value="Genomic_DNA"/>
</dbReference>
<keyword evidence="5" id="KW-1185">Reference proteome</keyword>
<dbReference type="InterPro" id="IPR002347">
    <property type="entry name" value="SDR_fam"/>
</dbReference>